<dbReference type="Proteomes" id="UP000607653">
    <property type="component" value="Unassembled WGS sequence"/>
</dbReference>
<accession>A0A822XVT3</accession>
<comment type="caution">
    <text evidence="1">The sequence shown here is derived from an EMBL/GenBank/DDBJ whole genome shotgun (WGS) entry which is preliminary data.</text>
</comment>
<dbReference type="AlphaFoldDB" id="A0A822XVT3"/>
<gene>
    <name evidence="1" type="ORF">HUJ06_024662</name>
</gene>
<reference evidence="1 2" key="1">
    <citation type="journal article" date="2020" name="Mol. Biol. Evol.">
        <title>Distinct Expression and Methylation Patterns for Genes with Different Fates following a Single Whole-Genome Duplication in Flowering Plants.</title>
        <authorList>
            <person name="Shi T."/>
            <person name="Rahmani R.S."/>
            <person name="Gugger P.F."/>
            <person name="Wang M."/>
            <person name="Li H."/>
            <person name="Zhang Y."/>
            <person name="Li Z."/>
            <person name="Wang Q."/>
            <person name="Van de Peer Y."/>
            <person name="Marchal K."/>
            <person name="Chen J."/>
        </authorList>
    </citation>
    <scope>NUCLEOTIDE SEQUENCE [LARGE SCALE GENOMIC DNA]</scope>
    <source>
        <tissue evidence="1">Leaf</tissue>
    </source>
</reference>
<dbReference type="EMBL" id="DUZY01000001">
    <property type="protein sequence ID" value="DAD23199.1"/>
    <property type="molecule type" value="Genomic_DNA"/>
</dbReference>
<protein>
    <submittedName>
        <fullName evidence="1">Uncharacterized protein</fullName>
    </submittedName>
</protein>
<evidence type="ECO:0000313" key="2">
    <source>
        <dbReference type="Proteomes" id="UP000607653"/>
    </source>
</evidence>
<sequence length="69" mass="7633">MDDLHSSVSWLRRLDFEPNIEIGVNTRKIPFHIGVNSAVVDLSGGISYASMASAVGLKRTWSRVMICKV</sequence>
<proteinExistence type="predicted"/>
<keyword evidence="2" id="KW-1185">Reference proteome</keyword>
<organism evidence="1 2">
    <name type="scientific">Nelumbo nucifera</name>
    <name type="common">Sacred lotus</name>
    <dbReference type="NCBI Taxonomy" id="4432"/>
    <lineage>
        <taxon>Eukaryota</taxon>
        <taxon>Viridiplantae</taxon>
        <taxon>Streptophyta</taxon>
        <taxon>Embryophyta</taxon>
        <taxon>Tracheophyta</taxon>
        <taxon>Spermatophyta</taxon>
        <taxon>Magnoliopsida</taxon>
        <taxon>Proteales</taxon>
        <taxon>Nelumbonaceae</taxon>
        <taxon>Nelumbo</taxon>
    </lineage>
</organism>
<name>A0A822XVT3_NELNU</name>
<evidence type="ECO:0000313" key="1">
    <source>
        <dbReference type="EMBL" id="DAD23199.1"/>
    </source>
</evidence>